<protein>
    <submittedName>
        <fullName evidence="6">NHL repeat protein</fullName>
    </submittedName>
</protein>
<sequence>MDSSFRPVLSLGEKLVPGDDEHHFCMPTDIAVAKNGYFFIADGYCNSRVLKFDPTGKLVGTFGAAVDELGSSEFVIPHSLALIEDMNLICVADRSVFIFKACRIMFVDITCRRYLDIAFDVNVELFSITNINTC</sequence>
<organism evidence="5 6">
    <name type="scientific">Angiostrongylus cantonensis</name>
    <name type="common">Rat lungworm</name>
    <dbReference type="NCBI Taxonomy" id="6313"/>
    <lineage>
        <taxon>Eukaryota</taxon>
        <taxon>Metazoa</taxon>
        <taxon>Ecdysozoa</taxon>
        <taxon>Nematoda</taxon>
        <taxon>Chromadorea</taxon>
        <taxon>Rhabditida</taxon>
        <taxon>Rhabditina</taxon>
        <taxon>Rhabditomorpha</taxon>
        <taxon>Strongyloidea</taxon>
        <taxon>Metastrongylidae</taxon>
        <taxon>Angiostrongylus</taxon>
    </lineage>
</organism>
<keyword evidence="2" id="KW-0677">Repeat</keyword>
<dbReference type="AlphaFoldDB" id="A0A0K0D8I6"/>
<proteinExistence type="predicted"/>
<keyword evidence="3" id="KW-0325">Glycoprotein</keyword>
<evidence type="ECO:0000256" key="4">
    <source>
        <dbReference type="PROSITE-ProRule" id="PRU00504"/>
    </source>
</evidence>
<dbReference type="InterPro" id="IPR001258">
    <property type="entry name" value="NHL_repeat"/>
</dbReference>
<dbReference type="Pfam" id="PF01436">
    <property type="entry name" value="NHL"/>
    <property type="match status" value="1"/>
</dbReference>
<keyword evidence="5" id="KW-1185">Reference proteome</keyword>
<dbReference type="WBParaSite" id="ACAC_0000638101-mRNA-1">
    <property type="protein sequence ID" value="ACAC_0000638101-mRNA-1"/>
    <property type="gene ID" value="ACAC_0000638101"/>
</dbReference>
<keyword evidence="1" id="KW-0732">Signal</keyword>
<feature type="repeat" description="NHL" evidence="4">
    <location>
        <begin position="11"/>
        <end position="55"/>
    </location>
</feature>
<dbReference type="PANTHER" id="PTHR10680:SF36">
    <property type="entry name" value="PEPTIDYL-ALPHA-HYDROXYGLYCINE ALPHA-AMIDATING LYASE 1"/>
    <property type="match status" value="1"/>
</dbReference>
<reference evidence="6" key="2">
    <citation type="submission" date="2017-02" db="UniProtKB">
        <authorList>
            <consortium name="WormBaseParasite"/>
        </authorList>
    </citation>
    <scope>IDENTIFICATION</scope>
</reference>
<dbReference type="InterPro" id="IPR011042">
    <property type="entry name" value="6-blade_b-propeller_TolB-like"/>
</dbReference>
<evidence type="ECO:0000313" key="6">
    <source>
        <dbReference type="WBParaSite" id="ACAC_0000638101-mRNA-1"/>
    </source>
</evidence>
<accession>A0A0K0D8I6</accession>
<dbReference type="PANTHER" id="PTHR10680">
    <property type="entry name" value="PEPTIDYL-GLYCINE ALPHA-AMIDATING MONOOXYGENASE"/>
    <property type="match status" value="1"/>
</dbReference>
<evidence type="ECO:0000256" key="1">
    <source>
        <dbReference type="ARBA" id="ARBA00022729"/>
    </source>
</evidence>
<evidence type="ECO:0000313" key="5">
    <source>
        <dbReference type="Proteomes" id="UP000035642"/>
    </source>
</evidence>
<reference evidence="5" key="1">
    <citation type="submission" date="2012-09" db="EMBL/GenBank/DDBJ databases">
        <authorList>
            <person name="Martin A.A."/>
        </authorList>
    </citation>
    <scope>NUCLEOTIDE SEQUENCE</scope>
</reference>
<dbReference type="GO" id="GO:0005576">
    <property type="term" value="C:extracellular region"/>
    <property type="evidence" value="ECO:0007669"/>
    <property type="project" value="TreeGrafter"/>
</dbReference>
<evidence type="ECO:0000256" key="3">
    <source>
        <dbReference type="ARBA" id="ARBA00023180"/>
    </source>
</evidence>
<dbReference type="Gene3D" id="2.120.10.30">
    <property type="entry name" value="TolB, C-terminal domain"/>
    <property type="match status" value="1"/>
</dbReference>
<name>A0A0K0D8I6_ANGCA</name>
<dbReference type="SUPFAM" id="SSF63829">
    <property type="entry name" value="Calcium-dependent phosphotriesterase"/>
    <property type="match status" value="1"/>
</dbReference>
<dbReference type="PROSITE" id="PS51125">
    <property type="entry name" value="NHL"/>
    <property type="match status" value="1"/>
</dbReference>
<evidence type="ECO:0000256" key="2">
    <source>
        <dbReference type="ARBA" id="ARBA00022737"/>
    </source>
</evidence>
<dbReference type="Proteomes" id="UP000035642">
    <property type="component" value="Unassembled WGS sequence"/>
</dbReference>